<evidence type="ECO:0000313" key="3">
    <source>
        <dbReference type="EMBL" id="KIM83573.1"/>
    </source>
</evidence>
<dbReference type="InterPro" id="IPR001232">
    <property type="entry name" value="SKP1-like"/>
</dbReference>
<dbReference type="Proteomes" id="UP000054166">
    <property type="component" value="Unassembled WGS sequence"/>
</dbReference>
<dbReference type="OrthoDB" id="2342932at2759"/>
<dbReference type="EMBL" id="KN832970">
    <property type="protein sequence ID" value="KIM92018.1"/>
    <property type="molecule type" value="Genomic_DNA"/>
</dbReference>
<proteinExistence type="inferred from homology"/>
<evidence type="ECO:0000256" key="1">
    <source>
        <dbReference type="ARBA" id="ARBA00009993"/>
    </source>
</evidence>
<organism evidence="3 5">
    <name type="scientific">Piloderma croceum (strain F 1598)</name>
    <dbReference type="NCBI Taxonomy" id="765440"/>
    <lineage>
        <taxon>Eukaryota</taxon>
        <taxon>Fungi</taxon>
        <taxon>Dikarya</taxon>
        <taxon>Basidiomycota</taxon>
        <taxon>Agaricomycotina</taxon>
        <taxon>Agaricomycetes</taxon>
        <taxon>Agaricomycetidae</taxon>
        <taxon>Atheliales</taxon>
        <taxon>Atheliaceae</taxon>
        <taxon>Piloderma</taxon>
    </lineage>
</organism>
<dbReference type="STRING" id="765440.A0A0C3BBA2"/>
<reference evidence="5" key="2">
    <citation type="submission" date="2015-01" db="EMBL/GenBank/DDBJ databases">
        <title>Evolutionary Origins and Diversification of the Mycorrhizal Mutualists.</title>
        <authorList>
            <consortium name="DOE Joint Genome Institute"/>
            <consortium name="Mycorrhizal Genomics Consortium"/>
            <person name="Kohler A."/>
            <person name="Kuo A."/>
            <person name="Nagy L.G."/>
            <person name="Floudas D."/>
            <person name="Copeland A."/>
            <person name="Barry K.W."/>
            <person name="Cichocki N."/>
            <person name="Veneault-Fourrey C."/>
            <person name="LaButti K."/>
            <person name="Lindquist E.A."/>
            <person name="Lipzen A."/>
            <person name="Lundell T."/>
            <person name="Morin E."/>
            <person name="Murat C."/>
            <person name="Riley R."/>
            <person name="Ohm R."/>
            <person name="Sun H."/>
            <person name="Tunlid A."/>
            <person name="Henrissat B."/>
            <person name="Grigoriev I.V."/>
            <person name="Hibbett D.S."/>
            <person name="Martin F."/>
        </authorList>
    </citation>
    <scope>NUCLEOTIDE SEQUENCE [LARGE SCALE GENOMIC DNA]</scope>
    <source>
        <strain evidence="5">F 1598</strain>
    </source>
</reference>
<dbReference type="SMART" id="SM00512">
    <property type="entry name" value="Skp1"/>
    <property type="match status" value="1"/>
</dbReference>
<dbReference type="AlphaFoldDB" id="A0A0C3BBA2"/>
<reference evidence="3 5" key="1">
    <citation type="submission" date="2014-04" db="EMBL/GenBank/DDBJ databases">
        <authorList>
            <consortium name="DOE Joint Genome Institute"/>
            <person name="Kuo A."/>
            <person name="Tarkka M."/>
            <person name="Buscot F."/>
            <person name="Kohler A."/>
            <person name="Nagy L.G."/>
            <person name="Floudas D."/>
            <person name="Copeland A."/>
            <person name="Barry K.W."/>
            <person name="Cichocki N."/>
            <person name="Veneault-Fourrey C."/>
            <person name="LaButti K."/>
            <person name="Lindquist E.A."/>
            <person name="Lipzen A."/>
            <person name="Lundell T."/>
            <person name="Morin E."/>
            <person name="Murat C."/>
            <person name="Sun H."/>
            <person name="Tunlid A."/>
            <person name="Henrissat B."/>
            <person name="Grigoriev I.V."/>
            <person name="Hibbett D.S."/>
            <person name="Martin F."/>
            <person name="Nordberg H.P."/>
            <person name="Cantor M.N."/>
            <person name="Hua S.X."/>
        </authorList>
    </citation>
    <scope>NUCLEOTIDE SEQUENCE [LARGE SCALE GENOMIC DNA]</scope>
    <source>
        <strain evidence="3 5">F 1598</strain>
    </source>
</reference>
<evidence type="ECO:0000313" key="4">
    <source>
        <dbReference type="EMBL" id="KIM92018.1"/>
    </source>
</evidence>
<dbReference type="InterPro" id="IPR011333">
    <property type="entry name" value="SKP1/BTB/POZ_sf"/>
</dbReference>
<protein>
    <submittedName>
        <fullName evidence="3">Uncharacterized protein</fullName>
    </submittedName>
</protein>
<evidence type="ECO:0000256" key="2">
    <source>
        <dbReference type="ARBA" id="ARBA00022786"/>
    </source>
</evidence>
<keyword evidence="2" id="KW-0833">Ubl conjugation pathway</keyword>
<dbReference type="SUPFAM" id="SSF81382">
    <property type="entry name" value="Skp1 dimerisation domain-like"/>
    <property type="match status" value="1"/>
</dbReference>
<dbReference type="HOGENOM" id="CLU_1215174_0_0_1"/>
<name>A0A0C3BBA2_PILCF</name>
<gene>
    <name evidence="4" type="ORF">PILCRDRAFT_163</name>
    <name evidence="3" type="ORF">PILCRDRAFT_6992</name>
</gene>
<keyword evidence="5" id="KW-1185">Reference proteome</keyword>
<sequence length="228" mass="26384">MPSASIHYHTLRLWRSLEHQLGAYAQRSALTSWPNDTSSNDTSPYNALPSPQSKSALSLEQWWNLEVGLRVVLGSDSEQSVLEYCEHHRGEPLPTAESNANQDETRKRTTDINEWDQKFITVDQEMLFEIILAANYLDICFFSFFDLLFTAHTHRLIVRSDVGCKLFNIVNDFTPEEEVPYPFISVPSPILIDLARLKAQIKRENEWAEDRDAVELRVYFAKMSLNRF</sequence>
<dbReference type="PANTHER" id="PTHR11165">
    <property type="entry name" value="SKP1"/>
    <property type="match status" value="1"/>
</dbReference>
<dbReference type="Gene3D" id="3.30.710.10">
    <property type="entry name" value="Potassium Channel Kv1.1, Chain A"/>
    <property type="match status" value="1"/>
</dbReference>
<dbReference type="GO" id="GO:0006511">
    <property type="term" value="P:ubiquitin-dependent protein catabolic process"/>
    <property type="evidence" value="ECO:0007669"/>
    <property type="project" value="InterPro"/>
</dbReference>
<dbReference type="InterPro" id="IPR036296">
    <property type="entry name" value="SKP1-like_dim_sf"/>
</dbReference>
<dbReference type="EMBL" id="KN832990">
    <property type="protein sequence ID" value="KIM83573.1"/>
    <property type="molecule type" value="Genomic_DNA"/>
</dbReference>
<reference evidence="3" key="3">
    <citation type="submission" date="2015-02" db="EMBL/GenBank/DDBJ databases">
        <title>Evolutionary Origins and Diversification of the Mycorrhizal Mutualists.</title>
        <authorList>
            <consortium name="DOE Joint Genome Institute"/>
            <consortium name="Mycorrhizal Genomics Consortium"/>
            <person name="Kohler A."/>
            <person name="Kuo A."/>
            <person name="Nagy L.G."/>
            <person name="Floudas D."/>
            <person name="Copeland A."/>
            <person name="Barry K.W."/>
            <person name="Cichocki N."/>
            <person name="Veneault-Fourrey C."/>
            <person name="LaButti K."/>
            <person name="Lindquist E.A."/>
            <person name="Lipzen A."/>
            <person name="Lundell T."/>
            <person name="Morin E."/>
            <person name="Murat C."/>
            <person name="Riley R."/>
            <person name="Ohm R."/>
            <person name="Sun H."/>
            <person name="Tunlid A."/>
            <person name="Henrissat B."/>
            <person name="Grigoriev I.V."/>
            <person name="Hibbett D.S."/>
            <person name="Martin F."/>
        </authorList>
    </citation>
    <scope>NUCLEOTIDE SEQUENCE</scope>
    <source>
        <strain evidence="3 5">F 1598</strain>
    </source>
</reference>
<comment type="similarity">
    <text evidence="1">Belongs to the SKP1 family.</text>
</comment>
<accession>A0A0C3BBA2</accession>
<evidence type="ECO:0000313" key="5">
    <source>
        <dbReference type="Proteomes" id="UP000054166"/>
    </source>
</evidence>
<dbReference type="InterPro" id="IPR016897">
    <property type="entry name" value="SKP1"/>
</dbReference>